<dbReference type="InterPro" id="IPR001509">
    <property type="entry name" value="Epimerase_deHydtase"/>
</dbReference>
<dbReference type="Gene3D" id="3.40.50.720">
    <property type="entry name" value="NAD(P)-binding Rossmann-like Domain"/>
    <property type="match status" value="1"/>
</dbReference>
<evidence type="ECO:0000313" key="3">
    <source>
        <dbReference type="Proteomes" id="UP000198251"/>
    </source>
</evidence>
<dbReference type="InterPro" id="IPR036291">
    <property type="entry name" value="NAD(P)-bd_dom_sf"/>
</dbReference>
<dbReference type="PANTHER" id="PTHR43245:SF13">
    <property type="entry name" value="UDP-D-APIOSE_UDP-D-XYLOSE SYNTHASE 2"/>
    <property type="match status" value="1"/>
</dbReference>
<dbReference type="Gene3D" id="3.90.25.10">
    <property type="entry name" value="UDP-galactose 4-epimerase, domain 1"/>
    <property type="match status" value="1"/>
</dbReference>
<evidence type="ECO:0000259" key="1">
    <source>
        <dbReference type="Pfam" id="PF01370"/>
    </source>
</evidence>
<reference evidence="2 3" key="1">
    <citation type="submission" date="2016-06" db="EMBL/GenBank/DDBJ databases">
        <authorList>
            <person name="Kjaerup R.B."/>
            <person name="Dalgaard T.S."/>
            <person name="Juul-Madsen H.R."/>
        </authorList>
    </citation>
    <scope>NUCLEOTIDE SEQUENCE [LARGE SCALE GENOMIC DNA]</scope>
    <source>
        <strain evidence="2 3">DSM 43913</strain>
    </source>
</reference>
<accession>A0A1C5GI71</accession>
<organism evidence="2 3">
    <name type="scientific">Micromonospora echinofusca</name>
    <dbReference type="NCBI Taxonomy" id="47858"/>
    <lineage>
        <taxon>Bacteria</taxon>
        <taxon>Bacillati</taxon>
        <taxon>Actinomycetota</taxon>
        <taxon>Actinomycetes</taxon>
        <taxon>Micromonosporales</taxon>
        <taxon>Micromonosporaceae</taxon>
        <taxon>Micromonospora</taxon>
    </lineage>
</organism>
<dbReference type="EMBL" id="LT607733">
    <property type="protein sequence ID" value="SCG19488.1"/>
    <property type="molecule type" value="Genomic_DNA"/>
</dbReference>
<dbReference type="InterPro" id="IPR050177">
    <property type="entry name" value="Lipid_A_modif_metabolic_enz"/>
</dbReference>
<dbReference type="Proteomes" id="UP000198251">
    <property type="component" value="Chromosome I"/>
</dbReference>
<gene>
    <name evidence="2" type="ORF">GA0070610_5863</name>
</gene>
<keyword evidence="3" id="KW-1185">Reference proteome</keyword>
<dbReference type="PANTHER" id="PTHR43245">
    <property type="entry name" value="BIFUNCTIONAL POLYMYXIN RESISTANCE PROTEIN ARNA"/>
    <property type="match status" value="1"/>
</dbReference>
<proteinExistence type="predicted"/>
<dbReference type="Pfam" id="PF01370">
    <property type="entry name" value="Epimerase"/>
    <property type="match status" value="1"/>
</dbReference>
<dbReference type="RefSeq" id="WP_089002943.1">
    <property type="nucleotide sequence ID" value="NZ_JBFAAC010000002.1"/>
</dbReference>
<dbReference type="SUPFAM" id="SSF51735">
    <property type="entry name" value="NAD(P)-binding Rossmann-fold domains"/>
    <property type="match status" value="1"/>
</dbReference>
<dbReference type="GeneID" id="95805504"/>
<dbReference type="AlphaFoldDB" id="A0A1C5GI71"/>
<protein>
    <submittedName>
        <fullName evidence="2">Nucleoside-diphosphate-sugar epimerase</fullName>
    </submittedName>
</protein>
<sequence>MTRPRAVVVGASGFLGRHVRSALTTAGWQVVAAARHPDGPRRITLPPAGPLRPVLAPALRDLSPALVVNAAGLIWRPEPAAMAVANAEVPEQIALALADSGVPARLVHLGSCLEYAPVPPPVAIDERTPTRPTSPYGRTKLEGCRRLGAVAAAHGLDAVVLRVFNAIGPGMSPVSVLGAALAALRAARGRGGRAELRLLNLRQHRDYVDARDVADAVVAAATAAVGDDRTLNVGSGVARSAEEVVRALAGASGVGHDLVLVPAPAGTARAAGAGWQLADIRRARAVLGWSPRRSLSTTVRDVWAYAYADDPATRLMEERRASRHD</sequence>
<name>A0A1C5GI71_MICEH</name>
<evidence type="ECO:0000313" key="2">
    <source>
        <dbReference type="EMBL" id="SCG19488.1"/>
    </source>
</evidence>
<feature type="domain" description="NAD-dependent epimerase/dehydratase" evidence="1">
    <location>
        <begin position="7"/>
        <end position="234"/>
    </location>
</feature>